<dbReference type="AlphaFoldDB" id="A0AAN7FC77"/>
<feature type="repeat" description="ANK" evidence="1">
    <location>
        <begin position="68"/>
        <end position="100"/>
    </location>
</feature>
<dbReference type="PANTHER" id="PTHR24121:SF22">
    <property type="entry name" value="PROTEIN ACCELERATED CELL DEATH 6-LIKE"/>
    <property type="match status" value="1"/>
</dbReference>
<gene>
    <name evidence="2" type="ORF">RGQ29_021072</name>
</gene>
<dbReference type="Pfam" id="PF12796">
    <property type="entry name" value="Ank_2"/>
    <property type="match status" value="1"/>
</dbReference>
<proteinExistence type="predicted"/>
<accession>A0AAN7FC77</accession>
<dbReference type="PANTHER" id="PTHR24121">
    <property type="entry name" value="NO MECHANORECEPTOR POTENTIAL C, ISOFORM D-RELATED"/>
    <property type="match status" value="1"/>
</dbReference>
<dbReference type="Gene3D" id="1.25.40.20">
    <property type="entry name" value="Ankyrin repeat-containing domain"/>
    <property type="match status" value="1"/>
</dbReference>
<dbReference type="InterPro" id="IPR036770">
    <property type="entry name" value="Ankyrin_rpt-contain_sf"/>
</dbReference>
<evidence type="ECO:0000313" key="2">
    <source>
        <dbReference type="EMBL" id="KAK4590752.1"/>
    </source>
</evidence>
<sequence length="152" mass="17333">MDPRLYEAIAGNEKKGFINLVQENENFLEQRTDGSRSRVLYFASRFGHIELVMEILKLHLMVGAEDIKLETPLHEACRQGHTEILKLLLETNPRVAVKLNADNWSAFFIACCHGHVDLVKLLLNQSWLPGLEDEQFVPTCLHVVTSRGHTGW</sequence>
<dbReference type="SUPFAM" id="SSF48403">
    <property type="entry name" value="Ankyrin repeat"/>
    <property type="match status" value="1"/>
</dbReference>
<evidence type="ECO:0000313" key="3">
    <source>
        <dbReference type="Proteomes" id="UP001324115"/>
    </source>
</evidence>
<dbReference type="EMBL" id="JAXUIC010000005">
    <property type="protein sequence ID" value="KAK4590752.1"/>
    <property type="molecule type" value="Genomic_DNA"/>
</dbReference>
<reference evidence="2 3" key="1">
    <citation type="journal article" date="2023" name="G3 (Bethesda)">
        <title>A haplotype-resolved chromosome-scale genome for Quercus rubra L. provides insights into the genetics of adaptive traits for red oak species.</title>
        <authorList>
            <person name="Kapoor B."/>
            <person name="Jenkins J."/>
            <person name="Schmutz J."/>
            <person name="Zhebentyayeva T."/>
            <person name="Kuelheim C."/>
            <person name="Coggeshall M."/>
            <person name="Heim C."/>
            <person name="Lasky J.R."/>
            <person name="Leites L."/>
            <person name="Islam-Faridi N."/>
            <person name="Romero-Severson J."/>
            <person name="DeLeo V.L."/>
            <person name="Lucas S.M."/>
            <person name="Lazic D."/>
            <person name="Gailing O."/>
            <person name="Carlson J."/>
            <person name="Staton M."/>
        </authorList>
    </citation>
    <scope>NUCLEOTIDE SEQUENCE [LARGE SCALE GENOMIC DNA]</scope>
    <source>
        <strain evidence="2">Pseudo-F2</strain>
    </source>
</reference>
<name>A0AAN7FC77_QUERU</name>
<dbReference type="InterPro" id="IPR002110">
    <property type="entry name" value="Ankyrin_rpt"/>
</dbReference>
<comment type="caution">
    <text evidence="2">The sequence shown here is derived from an EMBL/GenBank/DDBJ whole genome shotgun (WGS) entry which is preliminary data.</text>
</comment>
<evidence type="ECO:0000256" key="1">
    <source>
        <dbReference type="PROSITE-ProRule" id="PRU00023"/>
    </source>
</evidence>
<organism evidence="2 3">
    <name type="scientific">Quercus rubra</name>
    <name type="common">Northern red oak</name>
    <name type="synonym">Quercus borealis</name>
    <dbReference type="NCBI Taxonomy" id="3512"/>
    <lineage>
        <taxon>Eukaryota</taxon>
        <taxon>Viridiplantae</taxon>
        <taxon>Streptophyta</taxon>
        <taxon>Embryophyta</taxon>
        <taxon>Tracheophyta</taxon>
        <taxon>Spermatophyta</taxon>
        <taxon>Magnoliopsida</taxon>
        <taxon>eudicotyledons</taxon>
        <taxon>Gunneridae</taxon>
        <taxon>Pentapetalae</taxon>
        <taxon>rosids</taxon>
        <taxon>fabids</taxon>
        <taxon>Fagales</taxon>
        <taxon>Fagaceae</taxon>
        <taxon>Quercus</taxon>
    </lineage>
</organism>
<dbReference type="SMART" id="SM00248">
    <property type="entry name" value="ANK"/>
    <property type="match status" value="2"/>
</dbReference>
<protein>
    <recommendedName>
        <fullName evidence="4">Ankyrin repeat-containing protein</fullName>
    </recommendedName>
</protein>
<dbReference type="Proteomes" id="UP001324115">
    <property type="component" value="Unassembled WGS sequence"/>
</dbReference>
<keyword evidence="3" id="KW-1185">Reference proteome</keyword>
<dbReference type="PROSITE" id="PS50297">
    <property type="entry name" value="ANK_REP_REGION"/>
    <property type="match status" value="1"/>
</dbReference>
<dbReference type="PROSITE" id="PS50088">
    <property type="entry name" value="ANK_REPEAT"/>
    <property type="match status" value="1"/>
</dbReference>
<evidence type="ECO:0008006" key="4">
    <source>
        <dbReference type="Google" id="ProtNLM"/>
    </source>
</evidence>
<keyword evidence="1" id="KW-0040">ANK repeat</keyword>